<sequence length="477" mass="50414">MQPRRVIAALVAMLLLVGLSLGLVTGALGSVARDGLYATGLWRDGGRRTIAPGTFDTPAAVSPSPEPVGQPSPVLPAASPTERPLPKKIVAKVDSVDRSAMKGRFSGAVVDVGNGRVLYAHNSRSAYTPASTLKLLTSTAALTSLGPDHRFRTRVVAGKSGQIVLVGGGDPYLAEKTDPNAYPARASLQQLAAATAKALRTQHRTSVRLGYDASLFKGPSWNAHWPEMYRDQVTRVSALWVDEGRQLGYSPGPREPDPARDAADAFAKALRANKIKVTGVAKAKAHAGAASLASVQSMPLGRIVEQVLLHSDNDGAEVLLRQAAIGAGRPGSFTEGRRTVQRELTRLGVWDKGIVGYDGSGLSREDKVPADTMVKILRLASEDAHPELRSLLTGLPVAGVDGSLRLRFTDSRSVDGRGLVRGKTGTLRKVHSMAGYVRTQDGAVLAFAFLVNDPANDYAARVWLDRVSAALATCGCG</sequence>
<dbReference type="RefSeq" id="WP_204916990.1">
    <property type="nucleotide sequence ID" value="NZ_BAAAQP010000008.1"/>
</dbReference>
<dbReference type="SUPFAM" id="SSF56601">
    <property type="entry name" value="beta-lactamase/transpeptidase-like"/>
    <property type="match status" value="1"/>
</dbReference>
<evidence type="ECO:0000256" key="1">
    <source>
        <dbReference type="ARBA" id="ARBA00006096"/>
    </source>
</evidence>
<keyword evidence="5" id="KW-1185">Reference proteome</keyword>
<dbReference type="InterPro" id="IPR000667">
    <property type="entry name" value="Peptidase_S13"/>
</dbReference>
<dbReference type="PANTHER" id="PTHR30023">
    <property type="entry name" value="D-ALANYL-D-ALANINE CARBOXYPEPTIDASE"/>
    <property type="match status" value="1"/>
</dbReference>
<dbReference type="EMBL" id="JAFBCF010000001">
    <property type="protein sequence ID" value="MBM7798454.1"/>
    <property type="molecule type" value="Genomic_DNA"/>
</dbReference>
<comment type="similarity">
    <text evidence="1">Belongs to the peptidase S13 family.</text>
</comment>
<evidence type="ECO:0000256" key="2">
    <source>
        <dbReference type="ARBA" id="ARBA00022801"/>
    </source>
</evidence>
<dbReference type="Gene3D" id="3.50.80.20">
    <property type="entry name" value="D-Ala-D-Ala carboxypeptidase C, peptidase S13"/>
    <property type="match status" value="1"/>
</dbReference>
<keyword evidence="2 4" id="KW-0378">Hydrolase</keyword>
<organism evidence="4 5">
    <name type="scientific">Microlunatus panaciterrae</name>
    <dbReference type="NCBI Taxonomy" id="400768"/>
    <lineage>
        <taxon>Bacteria</taxon>
        <taxon>Bacillati</taxon>
        <taxon>Actinomycetota</taxon>
        <taxon>Actinomycetes</taxon>
        <taxon>Propionibacteriales</taxon>
        <taxon>Propionibacteriaceae</taxon>
        <taxon>Microlunatus</taxon>
    </lineage>
</organism>
<reference evidence="4 5" key="1">
    <citation type="submission" date="2021-01" db="EMBL/GenBank/DDBJ databases">
        <title>Sequencing the genomes of 1000 actinobacteria strains.</title>
        <authorList>
            <person name="Klenk H.-P."/>
        </authorList>
    </citation>
    <scope>NUCLEOTIDE SEQUENCE [LARGE SCALE GENOMIC DNA]</scope>
    <source>
        <strain evidence="4 5">DSM 18662</strain>
    </source>
</reference>
<proteinExistence type="inferred from homology"/>
<dbReference type="Gene3D" id="3.40.710.10">
    <property type="entry name" value="DD-peptidase/beta-lactamase superfamily"/>
    <property type="match status" value="2"/>
</dbReference>
<accession>A0ABS2RKI3</accession>
<dbReference type="EC" id="3.4.21.-" evidence="4"/>
<evidence type="ECO:0000313" key="5">
    <source>
        <dbReference type="Proteomes" id="UP000704762"/>
    </source>
</evidence>
<dbReference type="EC" id="3.4.16.4" evidence="4"/>
<dbReference type="GO" id="GO:0009002">
    <property type="term" value="F:serine-type D-Ala-D-Ala carboxypeptidase activity"/>
    <property type="evidence" value="ECO:0007669"/>
    <property type="project" value="UniProtKB-EC"/>
</dbReference>
<evidence type="ECO:0000256" key="3">
    <source>
        <dbReference type="SAM" id="MobiDB-lite"/>
    </source>
</evidence>
<keyword evidence="4" id="KW-0121">Carboxypeptidase</keyword>
<dbReference type="PANTHER" id="PTHR30023:SF0">
    <property type="entry name" value="PENICILLIN-SENSITIVE CARBOXYPEPTIDASE A"/>
    <property type="match status" value="1"/>
</dbReference>
<dbReference type="NCBIfam" id="TIGR00666">
    <property type="entry name" value="PBP4"/>
    <property type="match status" value="1"/>
</dbReference>
<comment type="caution">
    <text evidence="4">The sequence shown here is derived from an EMBL/GenBank/DDBJ whole genome shotgun (WGS) entry which is preliminary data.</text>
</comment>
<gene>
    <name evidence="4" type="ORF">JOE57_001375</name>
</gene>
<dbReference type="InterPro" id="IPR012338">
    <property type="entry name" value="Beta-lactam/transpept-like"/>
</dbReference>
<dbReference type="PRINTS" id="PR00922">
    <property type="entry name" value="DADACBPTASE3"/>
</dbReference>
<protein>
    <submittedName>
        <fullName evidence="4">D-alanyl-D-alanine carboxypeptidase/D-alanyl-D-alanine-endopeptidase (Penicillin-binding protein 4)</fullName>
        <ecNumber evidence="4">3.4.16.4</ecNumber>
        <ecNumber evidence="4">3.4.21.-</ecNumber>
    </submittedName>
</protein>
<name>A0ABS2RKI3_9ACTN</name>
<keyword evidence="4" id="KW-0645">Protease</keyword>
<feature type="compositionally biased region" description="Pro residues" evidence="3">
    <location>
        <begin position="64"/>
        <end position="74"/>
    </location>
</feature>
<dbReference type="Proteomes" id="UP000704762">
    <property type="component" value="Unassembled WGS sequence"/>
</dbReference>
<dbReference type="Pfam" id="PF02113">
    <property type="entry name" value="Peptidase_S13"/>
    <property type="match status" value="2"/>
</dbReference>
<feature type="region of interest" description="Disordered" evidence="3">
    <location>
        <begin position="52"/>
        <end position="81"/>
    </location>
</feature>
<evidence type="ECO:0000313" key="4">
    <source>
        <dbReference type="EMBL" id="MBM7798454.1"/>
    </source>
</evidence>